<dbReference type="AlphaFoldDB" id="A0A7J9DG89"/>
<gene>
    <name evidence="1" type="ORF">Gotri_022565</name>
</gene>
<name>A0A7J9DG89_9ROSI</name>
<dbReference type="EMBL" id="JABEZW010000002">
    <property type="protein sequence ID" value="MBA0759726.1"/>
    <property type="molecule type" value="Genomic_DNA"/>
</dbReference>
<keyword evidence="2" id="KW-1185">Reference proteome</keyword>
<dbReference type="Proteomes" id="UP000593568">
    <property type="component" value="Unassembled WGS sequence"/>
</dbReference>
<accession>A0A7J9DG89</accession>
<reference evidence="1 2" key="1">
    <citation type="journal article" date="2019" name="Genome Biol. Evol.">
        <title>Insights into the evolution of the New World diploid cottons (Gossypium, subgenus Houzingenia) based on genome sequencing.</title>
        <authorList>
            <person name="Grover C.E."/>
            <person name="Arick M.A. 2nd"/>
            <person name="Thrash A."/>
            <person name="Conover J.L."/>
            <person name="Sanders W.S."/>
            <person name="Peterson D.G."/>
            <person name="Frelichowski J.E."/>
            <person name="Scheffler J.A."/>
            <person name="Scheffler B.E."/>
            <person name="Wendel J.F."/>
        </authorList>
    </citation>
    <scope>NUCLEOTIDE SEQUENCE [LARGE SCALE GENOMIC DNA]</scope>
    <source>
        <strain evidence="1">8</strain>
        <tissue evidence="1">Leaf</tissue>
    </source>
</reference>
<proteinExistence type="predicted"/>
<evidence type="ECO:0000313" key="2">
    <source>
        <dbReference type="Proteomes" id="UP000593568"/>
    </source>
</evidence>
<evidence type="ECO:0000313" key="1">
    <source>
        <dbReference type="EMBL" id="MBA0759726.1"/>
    </source>
</evidence>
<organism evidence="1 2">
    <name type="scientific">Gossypium trilobum</name>
    <dbReference type="NCBI Taxonomy" id="34281"/>
    <lineage>
        <taxon>Eukaryota</taxon>
        <taxon>Viridiplantae</taxon>
        <taxon>Streptophyta</taxon>
        <taxon>Embryophyta</taxon>
        <taxon>Tracheophyta</taxon>
        <taxon>Spermatophyta</taxon>
        <taxon>Magnoliopsida</taxon>
        <taxon>eudicotyledons</taxon>
        <taxon>Gunneridae</taxon>
        <taxon>Pentapetalae</taxon>
        <taxon>rosids</taxon>
        <taxon>malvids</taxon>
        <taxon>Malvales</taxon>
        <taxon>Malvaceae</taxon>
        <taxon>Malvoideae</taxon>
        <taxon>Gossypium</taxon>
    </lineage>
</organism>
<comment type="caution">
    <text evidence="1">The sequence shown here is derived from an EMBL/GenBank/DDBJ whole genome shotgun (WGS) entry which is preliminary data.</text>
</comment>
<protein>
    <submittedName>
        <fullName evidence="1">Uncharacterized protein</fullName>
    </submittedName>
</protein>
<sequence>MFLMLMPLEQFYSCYFVEKAGMCWKIDPPEHGKMR</sequence>